<proteinExistence type="predicted"/>
<evidence type="ECO:0000256" key="3">
    <source>
        <dbReference type="ARBA" id="ARBA00022723"/>
    </source>
</evidence>
<dbReference type="PROSITE" id="PS51332">
    <property type="entry name" value="B12_BINDING"/>
    <property type="match status" value="1"/>
</dbReference>
<evidence type="ECO:0000256" key="1">
    <source>
        <dbReference type="ARBA" id="ARBA00001966"/>
    </source>
</evidence>
<dbReference type="InterPro" id="IPR006158">
    <property type="entry name" value="Cobalamin-bd"/>
</dbReference>
<dbReference type="RefSeq" id="WP_158945663.1">
    <property type="nucleotide sequence ID" value="NZ_CP046400.1"/>
</dbReference>
<evidence type="ECO:0000259" key="7">
    <source>
        <dbReference type="PROSITE" id="PS51918"/>
    </source>
</evidence>
<keyword evidence="3" id="KW-0479">Metal-binding</keyword>
<keyword evidence="9" id="KW-1185">Reference proteome</keyword>
<dbReference type="GO" id="GO:0031419">
    <property type="term" value="F:cobalamin binding"/>
    <property type="evidence" value="ECO:0007669"/>
    <property type="project" value="InterPro"/>
</dbReference>
<evidence type="ECO:0000313" key="9">
    <source>
        <dbReference type="Proteomes" id="UP000428328"/>
    </source>
</evidence>
<dbReference type="GO" id="GO:0005829">
    <property type="term" value="C:cytosol"/>
    <property type="evidence" value="ECO:0007669"/>
    <property type="project" value="TreeGrafter"/>
</dbReference>
<protein>
    <submittedName>
        <fullName evidence="8">Radical SAM protein</fullName>
    </submittedName>
</protein>
<organism evidence="8 9">
    <name type="scientific">Pseudodesulfovibrio cashew</name>
    <dbReference type="NCBI Taxonomy" id="2678688"/>
    <lineage>
        <taxon>Bacteria</taxon>
        <taxon>Pseudomonadati</taxon>
        <taxon>Thermodesulfobacteriota</taxon>
        <taxon>Desulfovibrionia</taxon>
        <taxon>Desulfovibrionales</taxon>
        <taxon>Desulfovibrionaceae</taxon>
    </lineage>
</organism>
<keyword evidence="5" id="KW-0411">Iron-sulfur</keyword>
<accession>A0A6I6JDZ3</accession>
<dbReference type="PANTHER" id="PTHR43409">
    <property type="entry name" value="ANAEROBIC MAGNESIUM-PROTOPORPHYRIN IX MONOMETHYL ESTER CYCLASE-RELATED"/>
    <property type="match status" value="1"/>
</dbReference>
<sequence length="465" mass="52610">MKVLLLTPPAPKLRNPATAEVDLLPPKTWVPLGIAYLAGALRMDGIEAHCYDLHSYTWMAAAELLEREQPDVVGISCFTLGRAHALRLATLARMVLPEARIVMGGPHATFFPGHMLRNKAVDVVALGEGEETIVELVRCFEQGGDVHRVRGLALRAGNSFVRTPPRKRGTVLNGLALPVYDTFDLSEYKSPEIPPQYQGLTGTHILTSRGCPFQCNFCSVHSFFDGRWASRSPLNVIGEIEMLMERFDVRHIYFSDDLFSLNRERVISLCREIIDRKLEFLWMAETRVDLVDEELLAWMRRAGCYRIYYGVESGSPRVLKTANKGFTPDQVRDAFRFTHQAGMEPCCFLMVGNPGETMDTIGETVELIRDIRPATMPILGINTILPASAQYSRAKELRLISDEYWLSDEAPPLYTAEHDVDDLIYMQMMLTKGIAPEVYAHMCEMGFDEKYFLMRRMARDFAART</sequence>
<dbReference type="Gene3D" id="3.40.50.280">
    <property type="entry name" value="Cobalamin-binding domain"/>
    <property type="match status" value="1"/>
</dbReference>
<evidence type="ECO:0000256" key="2">
    <source>
        <dbReference type="ARBA" id="ARBA00022691"/>
    </source>
</evidence>
<dbReference type="SFLD" id="SFLDG01082">
    <property type="entry name" value="B12-binding_domain_containing"/>
    <property type="match status" value="1"/>
</dbReference>
<dbReference type="GO" id="GO:0046872">
    <property type="term" value="F:metal ion binding"/>
    <property type="evidence" value="ECO:0007669"/>
    <property type="project" value="UniProtKB-KW"/>
</dbReference>
<dbReference type="CDD" id="cd01335">
    <property type="entry name" value="Radical_SAM"/>
    <property type="match status" value="1"/>
</dbReference>
<gene>
    <name evidence="8" type="ORF">GM415_00345</name>
</gene>
<name>A0A6I6JDZ3_9BACT</name>
<keyword evidence="4" id="KW-0408">Iron</keyword>
<dbReference type="AlphaFoldDB" id="A0A6I6JDZ3"/>
<dbReference type="SMART" id="SM00729">
    <property type="entry name" value="Elp3"/>
    <property type="match status" value="1"/>
</dbReference>
<dbReference type="InterPro" id="IPR058240">
    <property type="entry name" value="rSAM_sf"/>
</dbReference>
<dbReference type="Gene3D" id="3.80.30.20">
    <property type="entry name" value="tm_1862 like domain"/>
    <property type="match status" value="1"/>
</dbReference>
<dbReference type="GO" id="GO:0003824">
    <property type="term" value="F:catalytic activity"/>
    <property type="evidence" value="ECO:0007669"/>
    <property type="project" value="InterPro"/>
</dbReference>
<dbReference type="PROSITE" id="PS51918">
    <property type="entry name" value="RADICAL_SAM"/>
    <property type="match status" value="1"/>
</dbReference>
<dbReference type="Pfam" id="PF02310">
    <property type="entry name" value="B12-binding"/>
    <property type="match status" value="1"/>
</dbReference>
<feature type="domain" description="Radical SAM core" evidence="7">
    <location>
        <begin position="197"/>
        <end position="435"/>
    </location>
</feature>
<feature type="domain" description="B12-binding" evidence="6">
    <location>
        <begin position="11"/>
        <end position="147"/>
    </location>
</feature>
<dbReference type="InterPro" id="IPR023404">
    <property type="entry name" value="rSAM_horseshoe"/>
</dbReference>
<dbReference type="SUPFAM" id="SSF102114">
    <property type="entry name" value="Radical SAM enzymes"/>
    <property type="match status" value="1"/>
</dbReference>
<dbReference type="Proteomes" id="UP000428328">
    <property type="component" value="Chromosome"/>
</dbReference>
<dbReference type="SFLD" id="SFLDS00029">
    <property type="entry name" value="Radical_SAM"/>
    <property type="match status" value="1"/>
</dbReference>
<evidence type="ECO:0000313" key="8">
    <source>
        <dbReference type="EMBL" id="QGY38652.1"/>
    </source>
</evidence>
<evidence type="ECO:0000259" key="6">
    <source>
        <dbReference type="PROSITE" id="PS51332"/>
    </source>
</evidence>
<dbReference type="InterPro" id="IPR051198">
    <property type="entry name" value="BchE-like"/>
</dbReference>
<dbReference type="CDD" id="cd02068">
    <property type="entry name" value="radical_SAM_B12_BD"/>
    <property type="match status" value="1"/>
</dbReference>
<dbReference type="GO" id="GO:0051539">
    <property type="term" value="F:4 iron, 4 sulfur cluster binding"/>
    <property type="evidence" value="ECO:0007669"/>
    <property type="project" value="UniProtKB-KW"/>
</dbReference>
<dbReference type="Pfam" id="PF04055">
    <property type="entry name" value="Radical_SAM"/>
    <property type="match status" value="1"/>
</dbReference>
<dbReference type="InterPro" id="IPR007197">
    <property type="entry name" value="rSAM"/>
</dbReference>
<comment type="cofactor">
    <cofactor evidence="1">
        <name>[4Fe-4S] cluster</name>
        <dbReference type="ChEBI" id="CHEBI:49883"/>
    </cofactor>
</comment>
<evidence type="ECO:0000256" key="5">
    <source>
        <dbReference type="ARBA" id="ARBA00023014"/>
    </source>
</evidence>
<dbReference type="SFLD" id="SFLDG01123">
    <property type="entry name" value="methyltransferase_(Class_B)"/>
    <property type="match status" value="1"/>
</dbReference>
<dbReference type="InterPro" id="IPR034466">
    <property type="entry name" value="Methyltransferase_Class_B"/>
</dbReference>
<dbReference type="PANTHER" id="PTHR43409:SF16">
    <property type="entry name" value="SLR0320 PROTEIN"/>
    <property type="match status" value="1"/>
</dbReference>
<evidence type="ECO:0000256" key="4">
    <source>
        <dbReference type="ARBA" id="ARBA00023004"/>
    </source>
</evidence>
<reference evidence="8 9" key="1">
    <citation type="submission" date="2019-11" db="EMBL/GenBank/DDBJ databases">
        <authorList>
            <person name="Zheng R.K."/>
            <person name="Sun C.M."/>
        </authorList>
    </citation>
    <scope>NUCLEOTIDE SEQUENCE [LARGE SCALE GENOMIC DNA]</scope>
    <source>
        <strain evidence="8 9">SRB007</strain>
    </source>
</reference>
<dbReference type="EMBL" id="CP046400">
    <property type="protein sequence ID" value="QGY38652.1"/>
    <property type="molecule type" value="Genomic_DNA"/>
</dbReference>
<dbReference type="InterPro" id="IPR006638">
    <property type="entry name" value="Elp3/MiaA/NifB-like_rSAM"/>
</dbReference>
<keyword evidence="2" id="KW-0949">S-adenosyl-L-methionine</keyword>
<dbReference type="KEGG" id="psel:GM415_00345"/>